<dbReference type="SUPFAM" id="SSF56601">
    <property type="entry name" value="beta-lactamase/transpeptidase-like"/>
    <property type="match status" value="1"/>
</dbReference>
<gene>
    <name evidence="9" type="primary">bla</name>
    <name evidence="9" type="ORF">AABD04_01605</name>
</gene>
<organism evidence="9 10">
    <name type="scientific">Rhodococcus navarretei</name>
    <dbReference type="NCBI Taxonomy" id="3128981"/>
    <lineage>
        <taxon>Bacteria</taxon>
        <taxon>Bacillati</taxon>
        <taxon>Actinomycetota</taxon>
        <taxon>Actinomycetes</taxon>
        <taxon>Mycobacteriales</taxon>
        <taxon>Nocardiaceae</taxon>
        <taxon>Rhodococcus</taxon>
    </lineage>
</organism>
<feature type="region of interest" description="Disordered" evidence="6">
    <location>
        <begin position="25"/>
        <end position="50"/>
    </location>
</feature>
<feature type="domain" description="Beta-lactamase class A catalytic" evidence="8">
    <location>
        <begin position="65"/>
        <end position="280"/>
    </location>
</feature>
<evidence type="ECO:0000256" key="5">
    <source>
        <dbReference type="RuleBase" id="RU361140"/>
    </source>
</evidence>
<reference evidence="9 10" key="1">
    <citation type="submission" date="2024-03" db="EMBL/GenBank/DDBJ databases">
        <title>Rhodococcus navarretei sp. nov. and Pseudarthrobacter quantumdoti sp. nov., two new species with the ability to biosynthesize Quantum Dots isolated from soil samples at Union Glacier, Antarctica.</title>
        <authorList>
            <person name="Vargas M."/>
        </authorList>
    </citation>
    <scope>NUCLEOTIDE SEQUENCE [LARGE SCALE GENOMIC DNA]</scope>
    <source>
        <strain evidence="9 10">EXRC-4A-4</strain>
    </source>
</reference>
<dbReference type="Gene3D" id="3.40.710.10">
    <property type="entry name" value="DD-peptidase/beta-lactamase superfamily"/>
    <property type="match status" value="1"/>
</dbReference>
<dbReference type="Proteomes" id="UP001456513">
    <property type="component" value="Unassembled WGS sequence"/>
</dbReference>
<evidence type="ECO:0000256" key="7">
    <source>
        <dbReference type="SAM" id="SignalP"/>
    </source>
</evidence>
<keyword evidence="3 5" id="KW-0378">Hydrolase</keyword>
<evidence type="ECO:0000256" key="2">
    <source>
        <dbReference type="ARBA" id="ARBA00012865"/>
    </source>
</evidence>
<dbReference type="PANTHER" id="PTHR35333">
    <property type="entry name" value="BETA-LACTAMASE"/>
    <property type="match status" value="1"/>
</dbReference>
<evidence type="ECO:0000313" key="10">
    <source>
        <dbReference type="Proteomes" id="UP001456513"/>
    </source>
</evidence>
<accession>A0ABU9CQM0</accession>
<evidence type="ECO:0000256" key="4">
    <source>
        <dbReference type="ARBA" id="ARBA00023251"/>
    </source>
</evidence>
<protein>
    <recommendedName>
        <fullName evidence="2 5">Beta-lactamase</fullName>
        <ecNumber evidence="2 5">3.5.2.6</ecNumber>
    </recommendedName>
</protein>
<dbReference type="Pfam" id="PF13354">
    <property type="entry name" value="Beta-lactamase2"/>
    <property type="match status" value="1"/>
</dbReference>
<feature type="signal peptide" evidence="7">
    <location>
        <begin position="1"/>
        <end position="25"/>
    </location>
</feature>
<feature type="chain" id="PRO_5045806178" description="Beta-lactamase" evidence="7">
    <location>
        <begin position="26"/>
        <end position="309"/>
    </location>
</feature>
<name>A0ABU9CQM0_9NOCA</name>
<evidence type="ECO:0000259" key="8">
    <source>
        <dbReference type="Pfam" id="PF13354"/>
    </source>
</evidence>
<evidence type="ECO:0000256" key="3">
    <source>
        <dbReference type="ARBA" id="ARBA00022801"/>
    </source>
</evidence>
<proteinExistence type="inferred from homology"/>
<sequence length="309" mass="32388">MRIWTSTRLITLIAAATLTAGVACSSTTVTEPPRPDTSTSQSGTEQASADRNYLELEARETARLGVSAIDLVSGSTETYRGDERFAFCSTFKVYAVGAVLAAVDAGELQLTDTRTITAEDKVPESAVDWEPGSVVTIADLAAAALTKSDNTSGNLLIREAGGTAALTEFARSLGDTEFRLDRVEPELNTAIPGDPRDTTTPNSMAAGYRTLLDGDVLTPASRDQLLAWMADTQTSDARFRAGIPEQWTSADKTGTGSYGVSNDAGLLLGPDGQKVLLVVLSATTSGVEDSPAMNSLVADATRTVVDAVQ</sequence>
<dbReference type="PRINTS" id="PR00118">
    <property type="entry name" value="BLACTAMASEA"/>
</dbReference>
<dbReference type="InterPro" id="IPR012338">
    <property type="entry name" value="Beta-lactam/transpept-like"/>
</dbReference>
<comment type="caution">
    <text evidence="9">The sequence shown here is derived from an EMBL/GenBank/DDBJ whole genome shotgun (WGS) entry which is preliminary data.</text>
</comment>
<evidence type="ECO:0000256" key="6">
    <source>
        <dbReference type="SAM" id="MobiDB-lite"/>
    </source>
</evidence>
<comment type="catalytic activity">
    <reaction evidence="5">
        <text>a beta-lactam + H2O = a substituted beta-amino acid</text>
        <dbReference type="Rhea" id="RHEA:20401"/>
        <dbReference type="ChEBI" id="CHEBI:15377"/>
        <dbReference type="ChEBI" id="CHEBI:35627"/>
        <dbReference type="ChEBI" id="CHEBI:140347"/>
        <dbReference type="EC" id="3.5.2.6"/>
    </reaction>
</comment>
<dbReference type="PROSITE" id="PS00146">
    <property type="entry name" value="BETA_LACTAMASE_A"/>
    <property type="match status" value="1"/>
</dbReference>
<comment type="similarity">
    <text evidence="1 5">Belongs to the class-A beta-lactamase family.</text>
</comment>
<keyword evidence="10" id="KW-1185">Reference proteome</keyword>
<dbReference type="PANTHER" id="PTHR35333:SF3">
    <property type="entry name" value="BETA-LACTAMASE-TYPE TRANSPEPTIDASE FOLD CONTAINING PROTEIN"/>
    <property type="match status" value="1"/>
</dbReference>
<dbReference type="EMBL" id="JBBPCN010000001">
    <property type="protein sequence ID" value="MEK8069539.1"/>
    <property type="molecule type" value="Genomic_DNA"/>
</dbReference>
<feature type="compositionally biased region" description="Polar residues" evidence="6">
    <location>
        <begin position="25"/>
        <end position="49"/>
    </location>
</feature>
<dbReference type="RefSeq" id="WP_341439981.1">
    <property type="nucleotide sequence ID" value="NZ_JBBPCN010000001.1"/>
</dbReference>
<dbReference type="InterPro" id="IPR000871">
    <property type="entry name" value="Beta-lactam_class-A"/>
</dbReference>
<dbReference type="PROSITE" id="PS51257">
    <property type="entry name" value="PROKAR_LIPOPROTEIN"/>
    <property type="match status" value="1"/>
</dbReference>
<keyword evidence="7" id="KW-0732">Signal</keyword>
<dbReference type="EC" id="3.5.2.6" evidence="2 5"/>
<evidence type="ECO:0000313" key="9">
    <source>
        <dbReference type="EMBL" id="MEK8069539.1"/>
    </source>
</evidence>
<keyword evidence="4 5" id="KW-0046">Antibiotic resistance</keyword>
<dbReference type="InterPro" id="IPR045155">
    <property type="entry name" value="Beta-lactam_cat"/>
</dbReference>
<dbReference type="GO" id="GO:0008800">
    <property type="term" value="F:beta-lactamase activity"/>
    <property type="evidence" value="ECO:0007669"/>
    <property type="project" value="UniProtKB-EC"/>
</dbReference>
<dbReference type="InterPro" id="IPR023650">
    <property type="entry name" value="Beta-lactam_class-A_AS"/>
</dbReference>
<evidence type="ECO:0000256" key="1">
    <source>
        <dbReference type="ARBA" id="ARBA00009009"/>
    </source>
</evidence>